<dbReference type="SUPFAM" id="SSF82866">
    <property type="entry name" value="Multidrug efflux transporter AcrB transmembrane domain"/>
    <property type="match status" value="2"/>
</dbReference>
<feature type="transmembrane region" description="Helical" evidence="8">
    <location>
        <begin position="315"/>
        <end position="332"/>
    </location>
</feature>
<keyword evidence="4 8" id="KW-0812">Transmembrane</keyword>
<dbReference type="PANTHER" id="PTHR33406">
    <property type="entry name" value="MEMBRANE PROTEIN MJ1562-RELATED"/>
    <property type="match status" value="1"/>
</dbReference>
<dbReference type="AlphaFoldDB" id="A0A939HJM7"/>
<accession>A0A939HJM7</accession>
<dbReference type="PANTHER" id="PTHR33406:SF6">
    <property type="entry name" value="MEMBRANE PROTEIN YDGH-RELATED"/>
    <property type="match status" value="1"/>
</dbReference>
<evidence type="ECO:0000256" key="1">
    <source>
        <dbReference type="ARBA" id="ARBA00004651"/>
    </source>
</evidence>
<evidence type="ECO:0000256" key="7">
    <source>
        <dbReference type="SAM" id="MobiDB-lite"/>
    </source>
</evidence>
<feature type="transmembrane region" description="Helical" evidence="8">
    <location>
        <begin position="654"/>
        <end position="674"/>
    </location>
</feature>
<feature type="transmembrane region" description="Helical" evidence="8">
    <location>
        <begin position="235"/>
        <end position="256"/>
    </location>
</feature>
<feature type="compositionally biased region" description="Low complexity" evidence="7">
    <location>
        <begin position="1"/>
        <end position="25"/>
    </location>
</feature>
<dbReference type="Proteomes" id="UP000664164">
    <property type="component" value="Unassembled WGS sequence"/>
</dbReference>
<protein>
    <submittedName>
        <fullName evidence="10">MMPL family transporter</fullName>
    </submittedName>
</protein>
<reference evidence="10" key="1">
    <citation type="submission" date="2021-03" db="EMBL/GenBank/DDBJ databases">
        <title>A new species, PO-11, isolated from a karst cave deposit.</title>
        <authorList>
            <person name="Zhaoxiaoyong W."/>
        </authorList>
    </citation>
    <scope>NUCLEOTIDE SEQUENCE</scope>
    <source>
        <strain evidence="10">PO-11</strain>
    </source>
</reference>
<dbReference type="InterPro" id="IPR004869">
    <property type="entry name" value="MMPL_dom"/>
</dbReference>
<feature type="transmembrane region" description="Helical" evidence="8">
    <location>
        <begin position="210"/>
        <end position="228"/>
    </location>
</feature>
<dbReference type="Gene3D" id="1.20.1640.10">
    <property type="entry name" value="Multidrug efflux transporter AcrB transmembrane domain"/>
    <property type="match status" value="2"/>
</dbReference>
<feature type="transmembrane region" description="Helical" evidence="8">
    <location>
        <begin position="722"/>
        <end position="742"/>
    </location>
</feature>
<name>A0A939HJM7_9MICC</name>
<feature type="transmembrane region" description="Helical" evidence="8">
    <location>
        <begin position="597"/>
        <end position="614"/>
    </location>
</feature>
<feature type="transmembrane region" description="Helical" evidence="8">
    <location>
        <begin position="268"/>
        <end position="287"/>
    </location>
</feature>
<gene>
    <name evidence="10" type="ORF">J1902_14940</name>
</gene>
<dbReference type="PROSITE" id="PS50156">
    <property type="entry name" value="SSD"/>
    <property type="match status" value="1"/>
</dbReference>
<evidence type="ECO:0000256" key="8">
    <source>
        <dbReference type="SAM" id="Phobius"/>
    </source>
</evidence>
<feature type="transmembrane region" description="Helical" evidence="8">
    <location>
        <begin position="422"/>
        <end position="441"/>
    </location>
</feature>
<feature type="transmembrane region" description="Helical" evidence="8">
    <location>
        <begin position="695"/>
        <end position="716"/>
    </location>
</feature>
<evidence type="ECO:0000256" key="6">
    <source>
        <dbReference type="ARBA" id="ARBA00023136"/>
    </source>
</evidence>
<dbReference type="Pfam" id="PF03176">
    <property type="entry name" value="MMPL"/>
    <property type="match status" value="2"/>
</dbReference>
<comment type="similarity">
    <text evidence="2">Belongs to the resistance-nodulation-cell division (RND) (TC 2.A.6) family. MmpL subfamily.</text>
</comment>
<evidence type="ECO:0000256" key="4">
    <source>
        <dbReference type="ARBA" id="ARBA00022692"/>
    </source>
</evidence>
<comment type="subcellular location">
    <subcellularLocation>
        <location evidence="1">Cell membrane</location>
        <topology evidence="1">Multi-pass membrane protein</topology>
    </subcellularLocation>
</comment>
<feature type="region of interest" description="Disordered" evidence="7">
    <location>
        <begin position="1"/>
        <end position="33"/>
    </location>
</feature>
<keyword evidence="6 8" id="KW-0472">Membrane</keyword>
<dbReference type="InterPro" id="IPR050545">
    <property type="entry name" value="Mycobact_MmpL"/>
</dbReference>
<organism evidence="10 11">
    <name type="scientific">Arthrobacter cavernae</name>
    <dbReference type="NCBI Taxonomy" id="2817681"/>
    <lineage>
        <taxon>Bacteria</taxon>
        <taxon>Bacillati</taxon>
        <taxon>Actinomycetota</taxon>
        <taxon>Actinomycetes</taxon>
        <taxon>Micrococcales</taxon>
        <taxon>Micrococcaceae</taxon>
        <taxon>Arthrobacter</taxon>
    </lineage>
</organism>
<feature type="transmembrane region" description="Helical" evidence="8">
    <location>
        <begin position="621"/>
        <end position="642"/>
    </location>
</feature>
<comment type="caution">
    <text evidence="10">The sequence shown here is derived from an EMBL/GenBank/DDBJ whole genome shotgun (WGS) entry which is preliminary data.</text>
</comment>
<dbReference type="GO" id="GO:0005886">
    <property type="term" value="C:plasma membrane"/>
    <property type="evidence" value="ECO:0007669"/>
    <property type="project" value="UniProtKB-SubCell"/>
</dbReference>
<feature type="transmembrane region" description="Helical" evidence="8">
    <location>
        <begin position="344"/>
        <end position="367"/>
    </location>
</feature>
<feature type="transmembrane region" description="Helical" evidence="8">
    <location>
        <begin position="36"/>
        <end position="55"/>
    </location>
</feature>
<feature type="domain" description="SSD" evidence="9">
    <location>
        <begin position="626"/>
        <end position="752"/>
    </location>
</feature>
<evidence type="ECO:0000256" key="3">
    <source>
        <dbReference type="ARBA" id="ARBA00022475"/>
    </source>
</evidence>
<evidence type="ECO:0000256" key="2">
    <source>
        <dbReference type="ARBA" id="ARBA00010157"/>
    </source>
</evidence>
<proteinExistence type="inferred from homology"/>
<evidence type="ECO:0000256" key="5">
    <source>
        <dbReference type="ARBA" id="ARBA00022989"/>
    </source>
</evidence>
<evidence type="ECO:0000313" key="10">
    <source>
        <dbReference type="EMBL" id="MBO1269242.1"/>
    </source>
</evidence>
<dbReference type="InterPro" id="IPR000731">
    <property type="entry name" value="SSD"/>
</dbReference>
<sequence length="773" mass="79910">MPTQAQAPAQPQAPAPATSSGTSPGPRKPRSGPPTWLRVLIPVLLILVWVAAFGAGGKSFGEVNKVAVNDQAEHLPASADATSVLHLQRGFRDGNIVPATLVFSREGAAGAAADAAPLTEADRIALESRLETIQGLHGVVPDSVSPLVLSEDGKAASAFVPLDKSVKISETVKNIRAELKDSGTDGISAYVTGPAGLSADISGAFRGLDGLLLIVALAVVLVILVIVYRSPLLPLIVLGTSVIALTAAISTVVALAKVDILLLSGQTQGILMILVIGAATDYSLLYVSRYREELRLGESKWDATVAALRGSFEPIAASAGTVVAGLLCLLLSDLNSNKALGPVAAIGIVFAFLASLTLLPALMLWAGRVAYWPVRPKFDSERVPGADGSLRAEAGPTAGPAAEPAKGVWPKVAGLVSRKPRVVWVVSLAVLLAAGAGMLQLKADGVPTSDFVIGHSDARDGQTVLGRHFPAGSGAPAVVIAPEGKMTDVVRELTGNDGVESVTVMAKSAPGGTAPVTADGIMAGRPGTTAPVAAVVDGKVMLQATLKDAPESPEAEATVKELRGNFADKGWGSDVLIGGTTAVAIDTNETTIHDRNLIIPVVLVVILLILMLLLRSVLAPVLLVGTVVVSFFAALGVSALVFNKVFNFPGADASVPLFGFVFLVALGIDYNIFLMTRVREESLKLGTRPGILRGLTATGGVITSAGIVLAATFAALGVLPVLFLAQISFIVAFGVLLDTFLVRTLLVPALCYDLGPRIWWPGNLKRNQIDSKL</sequence>
<keyword evidence="3" id="KW-1003">Cell membrane</keyword>
<dbReference type="RefSeq" id="WP_207617102.1">
    <property type="nucleotide sequence ID" value="NZ_JAFNLL010000039.1"/>
</dbReference>
<keyword evidence="11" id="KW-1185">Reference proteome</keyword>
<keyword evidence="5 8" id="KW-1133">Transmembrane helix</keyword>
<dbReference type="EMBL" id="JAFNLL010000039">
    <property type="protein sequence ID" value="MBO1269242.1"/>
    <property type="molecule type" value="Genomic_DNA"/>
</dbReference>
<evidence type="ECO:0000313" key="11">
    <source>
        <dbReference type="Proteomes" id="UP000664164"/>
    </source>
</evidence>
<evidence type="ECO:0000259" key="9">
    <source>
        <dbReference type="PROSITE" id="PS50156"/>
    </source>
</evidence>